<dbReference type="NCBIfam" id="NF010120">
    <property type="entry name" value="PRK13596.1"/>
    <property type="match status" value="1"/>
</dbReference>
<dbReference type="GO" id="GO:0046872">
    <property type="term" value="F:metal ion binding"/>
    <property type="evidence" value="ECO:0007669"/>
    <property type="project" value="UniProtKB-KW"/>
</dbReference>
<evidence type="ECO:0000256" key="3">
    <source>
        <dbReference type="ARBA" id="ARBA00007523"/>
    </source>
</evidence>
<evidence type="ECO:0000256" key="9">
    <source>
        <dbReference type="ARBA" id="ARBA00023014"/>
    </source>
</evidence>
<dbReference type="SUPFAM" id="SSF142984">
    <property type="entry name" value="Nqo1 middle domain-like"/>
    <property type="match status" value="1"/>
</dbReference>
<dbReference type="AlphaFoldDB" id="A0AB39ZQ26"/>
<evidence type="ECO:0000256" key="4">
    <source>
        <dbReference type="ARBA" id="ARBA00022485"/>
    </source>
</evidence>
<proteinExistence type="inferred from homology"/>
<keyword evidence="8" id="KW-0408">Iron</keyword>
<name>A0AB39ZQ26_DROSZ</name>
<keyword evidence="9" id="KW-0411">Iron-sulfur</keyword>
<dbReference type="InterPro" id="IPR050837">
    <property type="entry name" value="ComplexI_51kDa_subunit"/>
</dbReference>
<evidence type="ECO:0000313" key="12">
    <source>
        <dbReference type="Proteomes" id="UP001652628"/>
    </source>
</evidence>
<dbReference type="SUPFAM" id="SSF142019">
    <property type="entry name" value="Nqo1 FMN-binding domain-like"/>
    <property type="match status" value="1"/>
</dbReference>
<feature type="domain" description="NADH-ubiquinone oxidoreductase 51kDa subunit iron-sulphur binding" evidence="11">
    <location>
        <begin position="401"/>
        <end position="446"/>
    </location>
</feature>
<dbReference type="GO" id="GO:0051539">
    <property type="term" value="F:4 iron, 4 sulfur cluster binding"/>
    <property type="evidence" value="ECO:0007669"/>
    <property type="project" value="UniProtKB-KW"/>
</dbReference>
<dbReference type="Pfam" id="PF22461">
    <property type="entry name" value="SLBB_2"/>
    <property type="match status" value="1"/>
</dbReference>
<keyword evidence="5" id="KW-0285">Flavoprotein</keyword>
<gene>
    <name evidence="13" type="primary">ND-51L2</name>
</gene>
<keyword evidence="12" id="KW-1185">Reference proteome</keyword>
<keyword evidence="7" id="KW-0479">Metal-binding</keyword>
<dbReference type="PANTHER" id="PTHR11780">
    <property type="entry name" value="NADH-UBIQUINONE OXIDOREDUCTASE FLAVOPROTEIN 1 NDUFV1"/>
    <property type="match status" value="1"/>
</dbReference>
<dbReference type="InterPro" id="IPR037225">
    <property type="entry name" value="Nuo51_FMN-bd_sf"/>
</dbReference>
<dbReference type="Gene3D" id="1.20.1440.230">
    <property type="entry name" value="NADH-ubiquinone oxidoreductase 51kDa subunit, iron-sulphur binding domain"/>
    <property type="match status" value="1"/>
</dbReference>
<dbReference type="Gene3D" id="3.40.50.11540">
    <property type="entry name" value="NADH-ubiquinone oxidoreductase 51kDa subunit"/>
    <property type="match status" value="1"/>
</dbReference>
<dbReference type="Gene3D" id="3.10.20.600">
    <property type="match status" value="1"/>
</dbReference>
<keyword evidence="6" id="KW-0288">FMN</keyword>
<dbReference type="InterPro" id="IPR019575">
    <property type="entry name" value="Nuop51_4Fe4S-bd"/>
</dbReference>
<evidence type="ECO:0000259" key="11">
    <source>
        <dbReference type="SMART" id="SM00928"/>
    </source>
</evidence>
<dbReference type="SUPFAM" id="SSF140490">
    <property type="entry name" value="Nqo1C-terminal domain-like"/>
    <property type="match status" value="1"/>
</dbReference>
<dbReference type="InterPro" id="IPR037207">
    <property type="entry name" value="Nuop51_4Fe4S-bd_sf"/>
</dbReference>
<evidence type="ECO:0000256" key="6">
    <source>
        <dbReference type="ARBA" id="ARBA00022643"/>
    </source>
</evidence>
<dbReference type="GO" id="GO:0005739">
    <property type="term" value="C:mitochondrion"/>
    <property type="evidence" value="ECO:0007669"/>
    <property type="project" value="GOC"/>
</dbReference>
<dbReference type="GeneID" id="108017975"/>
<reference evidence="13" key="1">
    <citation type="submission" date="2025-08" db="UniProtKB">
        <authorList>
            <consortium name="RefSeq"/>
        </authorList>
    </citation>
    <scope>IDENTIFICATION</scope>
</reference>
<dbReference type="Pfam" id="PF01512">
    <property type="entry name" value="Complex1_51K"/>
    <property type="match status" value="1"/>
</dbReference>
<evidence type="ECO:0000256" key="10">
    <source>
        <dbReference type="SAM" id="MobiDB-lite"/>
    </source>
</evidence>
<dbReference type="PANTHER" id="PTHR11780:SF10">
    <property type="entry name" value="NADH DEHYDROGENASE [UBIQUINONE] FLAVOPROTEIN 1, MITOCHONDRIAL"/>
    <property type="match status" value="1"/>
</dbReference>
<comment type="cofactor">
    <cofactor evidence="1">
        <name>FMN</name>
        <dbReference type="ChEBI" id="CHEBI:58210"/>
    </cofactor>
</comment>
<evidence type="ECO:0000256" key="1">
    <source>
        <dbReference type="ARBA" id="ARBA00001917"/>
    </source>
</evidence>
<dbReference type="InterPro" id="IPR011538">
    <property type="entry name" value="Nuo51_FMN-bd"/>
</dbReference>
<dbReference type="Pfam" id="PF10589">
    <property type="entry name" value="NADH_4Fe-4S"/>
    <property type="match status" value="1"/>
</dbReference>
<dbReference type="RefSeq" id="XP_016940781.3">
    <property type="nucleotide sequence ID" value="XM_017085292.4"/>
</dbReference>
<evidence type="ECO:0000256" key="8">
    <source>
        <dbReference type="ARBA" id="ARBA00023004"/>
    </source>
</evidence>
<protein>
    <submittedName>
        <fullName evidence="13">NADH dehydrogenase [ubiquinone] flavoprotein 1, mitochondrial</fullName>
    </submittedName>
</protein>
<evidence type="ECO:0000256" key="2">
    <source>
        <dbReference type="ARBA" id="ARBA00001966"/>
    </source>
</evidence>
<dbReference type="InterPro" id="IPR054765">
    <property type="entry name" value="SLBB_dom"/>
</dbReference>
<evidence type="ECO:0000313" key="13">
    <source>
        <dbReference type="RefSeq" id="XP_016940781.3"/>
    </source>
</evidence>
<evidence type="ECO:0000256" key="7">
    <source>
        <dbReference type="ARBA" id="ARBA00022723"/>
    </source>
</evidence>
<keyword evidence="4" id="KW-0004">4Fe-4S</keyword>
<comment type="similarity">
    <text evidence="3">Belongs to the complex I 51 kDa subunit family.</text>
</comment>
<dbReference type="Proteomes" id="UP001652628">
    <property type="component" value="Chromosome 2R"/>
</dbReference>
<evidence type="ECO:0000256" key="5">
    <source>
        <dbReference type="ARBA" id="ARBA00022630"/>
    </source>
</evidence>
<accession>A0AB39ZQ26</accession>
<dbReference type="GO" id="GO:0006120">
    <property type="term" value="P:mitochondrial electron transport, NADH to ubiquinone"/>
    <property type="evidence" value="ECO:0007669"/>
    <property type="project" value="TreeGrafter"/>
</dbReference>
<dbReference type="SMART" id="SM00928">
    <property type="entry name" value="NADH_4Fe-4S"/>
    <property type="match status" value="1"/>
</dbReference>
<comment type="cofactor">
    <cofactor evidence="2">
        <name>[4Fe-4S] cluster</name>
        <dbReference type="ChEBI" id="CHEBI:49883"/>
    </cofactor>
</comment>
<feature type="compositionally biased region" description="Basic and acidic residues" evidence="10">
    <location>
        <begin position="38"/>
        <end position="53"/>
    </location>
</feature>
<sequence length="495" mass="55317">MLSILQAQKMFRKILNGNLPSRWKEQLRLVQTRAKEAVKESEKSTKLGPDRPKISVTPKGYKPNTKKKFGPLDDCDRVFQNLYGRHDWRLEGACERGDWHRTGDLLEQGPEWIMDQVSKSGLRGRGGAGFYAGLKWEFLRKTKSEKIPKVVIVNCAEGEPGTCKDREILRHEPHKLIEGMLLVGVAMGCGRAVVYIRNRFYNEACNLHFALAEAYHQGLLGDDACGTGIKFDVMVQRGDRYLCGEETAMINCLMGELGRPRRRPPFLTEKGYFNHPCLVINAESIAVVPTILRRGAKWWAGLGRGYNTGTKLYCISGEVNNPCTVEEEMSIPLKDLIERHAGGVKGGWDNLAAVFPGGLSTPLLNPPTATEVLMDFDCLISAGSGLGCGSVIVMSKDSDPLAVMLRSIQFFEKHTCKQCTYCRDGAIWLPEMFARFVKGQTHPHEIDWTLAIADKMRNSKPICALAYSQVSVAESLVRMFSQQIQERILKFAKGS</sequence>
<feature type="region of interest" description="Disordered" evidence="10">
    <location>
        <begin position="38"/>
        <end position="67"/>
    </location>
</feature>
<organism evidence="12 13">
    <name type="scientific">Drosophila suzukii</name>
    <name type="common">Spotted-wing drosophila fruit fly</name>
    <dbReference type="NCBI Taxonomy" id="28584"/>
    <lineage>
        <taxon>Eukaryota</taxon>
        <taxon>Metazoa</taxon>
        <taxon>Ecdysozoa</taxon>
        <taxon>Arthropoda</taxon>
        <taxon>Hexapoda</taxon>
        <taxon>Insecta</taxon>
        <taxon>Pterygota</taxon>
        <taxon>Neoptera</taxon>
        <taxon>Endopterygota</taxon>
        <taxon>Diptera</taxon>
        <taxon>Brachycera</taxon>
        <taxon>Muscomorpha</taxon>
        <taxon>Ephydroidea</taxon>
        <taxon>Drosophilidae</taxon>
        <taxon>Drosophila</taxon>
        <taxon>Sophophora</taxon>
    </lineage>
</organism>